<dbReference type="AlphaFoldDB" id="A0AAV3QJF7"/>
<evidence type="ECO:0000256" key="1">
    <source>
        <dbReference type="SAM" id="MobiDB-lite"/>
    </source>
</evidence>
<sequence>MGSLFICLVLVKCQRQHSGGQQEEQELATETEQGHRQQQQDEKALVVVANTVHCCNVFSCIHNSLLYLSCAIPTFNVPTILVNIYILFFSNFTVVLVLLFFLILSSNQLQHVK</sequence>
<reference evidence="3 4" key="1">
    <citation type="submission" date="2024-01" db="EMBL/GenBank/DDBJ databases">
        <title>The complete chloroplast genome sequence of Lithospermum erythrorhizon: insights into the phylogenetic relationship among Boraginaceae species and the maternal lineages of purple gromwells.</title>
        <authorList>
            <person name="Okada T."/>
            <person name="Watanabe K."/>
        </authorList>
    </citation>
    <scope>NUCLEOTIDE SEQUENCE [LARGE SCALE GENOMIC DNA]</scope>
</reference>
<evidence type="ECO:0000256" key="2">
    <source>
        <dbReference type="SAM" id="Phobius"/>
    </source>
</evidence>
<evidence type="ECO:0000313" key="3">
    <source>
        <dbReference type="EMBL" id="GAA0163172.1"/>
    </source>
</evidence>
<dbReference type="Proteomes" id="UP001454036">
    <property type="component" value="Unassembled WGS sequence"/>
</dbReference>
<organism evidence="3 4">
    <name type="scientific">Lithospermum erythrorhizon</name>
    <name type="common">Purple gromwell</name>
    <name type="synonym">Lithospermum officinale var. erythrorhizon</name>
    <dbReference type="NCBI Taxonomy" id="34254"/>
    <lineage>
        <taxon>Eukaryota</taxon>
        <taxon>Viridiplantae</taxon>
        <taxon>Streptophyta</taxon>
        <taxon>Embryophyta</taxon>
        <taxon>Tracheophyta</taxon>
        <taxon>Spermatophyta</taxon>
        <taxon>Magnoliopsida</taxon>
        <taxon>eudicotyledons</taxon>
        <taxon>Gunneridae</taxon>
        <taxon>Pentapetalae</taxon>
        <taxon>asterids</taxon>
        <taxon>lamiids</taxon>
        <taxon>Boraginales</taxon>
        <taxon>Boraginaceae</taxon>
        <taxon>Boraginoideae</taxon>
        <taxon>Lithospermeae</taxon>
        <taxon>Lithospermum</taxon>
    </lineage>
</organism>
<protein>
    <submittedName>
        <fullName evidence="3">Uncharacterized protein</fullName>
    </submittedName>
</protein>
<dbReference type="EMBL" id="BAABME010021393">
    <property type="protein sequence ID" value="GAA0163172.1"/>
    <property type="molecule type" value="Genomic_DNA"/>
</dbReference>
<keyword evidence="2" id="KW-0812">Transmembrane</keyword>
<proteinExistence type="predicted"/>
<feature type="region of interest" description="Disordered" evidence="1">
    <location>
        <begin position="17"/>
        <end position="36"/>
    </location>
</feature>
<keyword evidence="2" id="KW-1133">Transmembrane helix</keyword>
<name>A0AAV3QJF7_LITER</name>
<comment type="caution">
    <text evidence="3">The sequence shown here is derived from an EMBL/GenBank/DDBJ whole genome shotgun (WGS) entry which is preliminary data.</text>
</comment>
<keyword evidence="4" id="KW-1185">Reference proteome</keyword>
<gene>
    <name evidence="3" type="ORF">LIER_39541</name>
</gene>
<feature type="transmembrane region" description="Helical" evidence="2">
    <location>
        <begin position="84"/>
        <end position="104"/>
    </location>
</feature>
<evidence type="ECO:0000313" key="4">
    <source>
        <dbReference type="Proteomes" id="UP001454036"/>
    </source>
</evidence>
<keyword evidence="2" id="KW-0472">Membrane</keyword>
<accession>A0AAV3QJF7</accession>